<keyword evidence="4" id="KW-1185">Reference proteome</keyword>
<proteinExistence type="predicted"/>
<evidence type="ECO:0000259" key="1">
    <source>
        <dbReference type="Pfam" id="PF18739"/>
    </source>
</evidence>
<dbReference type="InterPro" id="IPR041223">
    <property type="entry name" value="ApeA_NTD"/>
</dbReference>
<evidence type="ECO:0000259" key="2">
    <source>
        <dbReference type="Pfam" id="PF18862"/>
    </source>
</evidence>
<sequence>MRVGGVLEIDTNGRSRLELTDSLTGNMGAKVVHGAADGRHVTLLECLPANGGKITMGEQHTVVEVFRPSVVLVGVHLESEDDQAFDGLQVELANLTAWTQRTGIDRRSVYEAAKDGSGKLKFRRFTVDPSELDSVSAQLKESGETVTLGWTLNMPGAAVGAWERGFTVKERATVTVRSDEKRAWNGFNDTVSAVRDLVTLATQVGCRVGKKTLLVRDDDADSRDYPVGLYFDAGSGKERAVSPHDIIFTLEDVDWATLLPAWVALRKKVGLPLDVLFSLDYNEGGFYQNRIFNAASATEGFHAALRPESVGIPAELHEKVKAAVRALFPEDKDAREWISQRTGDNRPGLKQRITEIAKIPDQTAVEKLLTDVDVWAKWLRDARNALGHLNTGELEKKVPERVRYRLTYVTKALLHLVLMQELGLSAATQQKAVENNFGYSARAFGEGVRAAKA</sequence>
<dbReference type="Pfam" id="PF18739">
    <property type="entry name" value="HEPN_Apea"/>
    <property type="match status" value="1"/>
</dbReference>
<name>A0ABY1MLQ4_RHORH</name>
<reference evidence="3 4" key="1">
    <citation type="submission" date="2017-04" db="EMBL/GenBank/DDBJ databases">
        <authorList>
            <person name="Varghese N."/>
            <person name="Submissions S."/>
        </authorList>
    </citation>
    <scope>NUCLEOTIDE SEQUENCE [LARGE SCALE GENOMIC DNA]</scope>
    <source>
        <strain evidence="3 4">J3</strain>
    </source>
</reference>
<dbReference type="Pfam" id="PF18862">
    <property type="entry name" value="ApeA_NTD1"/>
    <property type="match status" value="1"/>
</dbReference>
<feature type="domain" description="ApeA N-terminal" evidence="2">
    <location>
        <begin position="2"/>
        <end position="262"/>
    </location>
</feature>
<dbReference type="Proteomes" id="UP000193566">
    <property type="component" value="Unassembled WGS sequence"/>
</dbReference>
<dbReference type="EMBL" id="FXAV01000042">
    <property type="protein sequence ID" value="SMG59800.1"/>
    <property type="molecule type" value="Genomic_DNA"/>
</dbReference>
<gene>
    <name evidence="3" type="ORF">SAMN02745947_05506</name>
</gene>
<comment type="caution">
    <text evidence="3">The sequence shown here is derived from an EMBL/GenBank/DDBJ whole genome shotgun (WGS) entry which is preliminary data.</text>
</comment>
<organism evidence="3 4">
    <name type="scientific">Rhodococcus rhodochrous J3</name>
    <dbReference type="NCBI Taxonomy" id="903528"/>
    <lineage>
        <taxon>Bacteria</taxon>
        <taxon>Bacillati</taxon>
        <taxon>Actinomycetota</taxon>
        <taxon>Actinomycetes</taxon>
        <taxon>Mycobacteriales</taxon>
        <taxon>Nocardiaceae</taxon>
        <taxon>Rhodococcus</taxon>
    </lineage>
</organism>
<protein>
    <recommendedName>
        <fullName evidence="5">ApeA N-terminal domain-containing protein</fullName>
    </recommendedName>
</protein>
<feature type="domain" description="Apea-like HEPN" evidence="1">
    <location>
        <begin position="293"/>
        <end position="426"/>
    </location>
</feature>
<dbReference type="InterPro" id="IPR041229">
    <property type="entry name" value="HEPN_Apea"/>
</dbReference>
<evidence type="ECO:0000313" key="4">
    <source>
        <dbReference type="Proteomes" id="UP000193566"/>
    </source>
</evidence>
<evidence type="ECO:0008006" key="5">
    <source>
        <dbReference type="Google" id="ProtNLM"/>
    </source>
</evidence>
<accession>A0ABY1MLQ4</accession>
<evidence type="ECO:0000313" key="3">
    <source>
        <dbReference type="EMBL" id="SMG59800.1"/>
    </source>
</evidence>